<dbReference type="EMBL" id="SGPK01000085">
    <property type="protein sequence ID" value="THH08833.1"/>
    <property type="molecule type" value="Genomic_DNA"/>
</dbReference>
<evidence type="ECO:0000256" key="8">
    <source>
        <dbReference type="ARBA" id="ARBA00023033"/>
    </source>
</evidence>
<dbReference type="PANTHER" id="PTHR46300:SF7">
    <property type="entry name" value="P450, PUTATIVE (EUROFUNG)-RELATED"/>
    <property type="match status" value="1"/>
</dbReference>
<evidence type="ECO:0000256" key="1">
    <source>
        <dbReference type="ARBA" id="ARBA00001971"/>
    </source>
</evidence>
<comment type="cofactor">
    <cofactor evidence="1 9">
        <name>heme</name>
        <dbReference type="ChEBI" id="CHEBI:30413"/>
    </cofactor>
</comment>
<dbReference type="OrthoDB" id="2789670at2759"/>
<name>A0A4V3XD88_9AGAM</name>
<evidence type="ECO:0000256" key="5">
    <source>
        <dbReference type="ARBA" id="ARBA00022723"/>
    </source>
</evidence>
<reference evidence="11 12" key="1">
    <citation type="submission" date="2019-02" db="EMBL/GenBank/DDBJ databases">
        <title>Genome sequencing of the rare red list fungi Phellinidium pouzarii.</title>
        <authorList>
            <person name="Buettner E."/>
            <person name="Kellner H."/>
        </authorList>
    </citation>
    <scope>NUCLEOTIDE SEQUENCE [LARGE SCALE GENOMIC DNA]</scope>
    <source>
        <strain evidence="11 12">DSM 108285</strain>
    </source>
</reference>
<keyword evidence="10" id="KW-1133">Transmembrane helix</keyword>
<keyword evidence="8" id="KW-0503">Monooxygenase</keyword>
<accession>A0A4V3XD88</accession>
<dbReference type="AlphaFoldDB" id="A0A4V3XD88"/>
<keyword evidence="12" id="KW-1185">Reference proteome</keyword>
<keyword evidence="6" id="KW-0560">Oxidoreductase</keyword>
<evidence type="ECO:0000256" key="2">
    <source>
        <dbReference type="ARBA" id="ARBA00005179"/>
    </source>
</evidence>
<evidence type="ECO:0000256" key="4">
    <source>
        <dbReference type="ARBA" id="ARBA00022617"/>
    </source>
</evidence>
<evidence type="ECO:0000256" key="9">
    <source>
        <dbReference type="PIRSR" id="PIRSR602401-1"/>
    </source>
</evidence>
<dbReference type="PRINTS" id="PR00463">
    <property type="entry name" value="EP450I"/>
</dbReference>
<evidence type="ECO:0000256" key="6">
    <source>
        <dbReference type="ARBA" id="ARBA00023002"/>
    </source>
</evidence>
<comment type="caution">
    <text evidence="11">The sequence shown here is derived from an EMBL/GenBank/DDBJ whole genome shotgun (WGS) entry which is preliminary data.</text>
</comment>
<dbReference type="Gene3D" id="1.10.630.10">
    <property type="entry name" value="Cytochrome P450"/>
    <property type="match status" value="1"/>
</dbReference>
<dbReference type="PANTHER" id="PTHR46300">
    <property type="entry name" value="P450, PUTATIVE (EUROFUNG)-RELATED-RELATED"/>
    <property type="match status" value="1"/>
</dbReference>
<comment type="similarity">
    <text evidence="3">Belongs to the cytochrome P450 family.</text>
</comment>
<organism evidence="11 12">
    <name type="scientific">Phellinidium pouzarii</name>
    <dbReference type="NCBI Taxonomy" id="167371"/>
    <lineage>
        <taxon>Eukaryota</taxon>
        <taxon>Fungi</taxon>
        <taxon>Dikarya</taxon>
        <taxon>Basidiomycota</taxon>
        <taxon>Agaricomycotina</taxon>
        <taxon>Agaricomycetes</taxon>
        <taxon>Hymenochaetales</taxon>
        <taxon>Hymenochaetaceae</taxon>
        <taxon>Phellinidium</taxon>
    </lineage>
</organism>
<gene>
    <name evidence="11" type="ORF">EW145_g2433</name>
</gene>
<dbReference type="GO" id="GO:0020037">
    <property type="term" value="F:heme binding"/>
    <property type="evidence" value="ECO:0007669"/>
    <property type="project" value="InterPro"/>
</dbReference>
<evidence type="ECO:0008006" key="13">
    <source>
        <dbReference type="Google" id="ProtNLM"/>
    </source>
</evidence>
<keyword evidence="5 9" id="KW-0479">Metal-binding</keyword>
<dbReference type="GO" id="GO:0005506">
    <property type="term" value="F:iron ion binding"/>
    <property type="evidence" value="ECO:0007669"/>
    <property type="project" value="InterPro"/>
</dbReference>
<dbReference type="InterPro" id="IPR050364">
    <property type="entry name" value="Cytochrome_P450_fung"/>
</dbReference>
<keyword evidence="4 9" id="KW-0349">Heme</keyword>
<dbReference type="GO" id="GO:0004497">
    <property type="term" value="F:monooxygenase activity"/>
    <property type="evidence" value="ECO:0007669"/>
    <property type="project" value="UniProtKB-KW"/>
</dbReference>
<protein>
    <recommendedName>
        <fullName evidence="13">Cytochrome P450</fullName>
    </recommendedName>
</protein>
<keyword evidence="7 9" id="KW-0408">Iron</keyword>
<proteinExistence type="inferred from homology"/>
<dbReference type="InterPro" id="IPR002401">
    <property type="entry name" value="Cyt_P450_E_grp-I"/>
</dbReference>
<feature type="binding site" description="axial binding residue" evidence="9">
    <location>
        <position position="427"/>
    </location>
    <ligand>
        <name>heme</name>
        <dbReference type="ChEBI" id="CHEBI:30413"/>
    </ligand>
    <ligandPart>
        <name>Fe</name>
        <dbReference type="ChEBI" id="CHEBI:18248"/>
    </ligandPart>
</feature>
<evidence type="ECO:0000256" key="7">
    <source>
        <dbReference type="ARBA" id="ARBA00023004"/>
    </source>
</evidence>
<evidence type="ECO:0000256" key="3">
    <source>
        <dbReference type="ARBA" id="ARBA00010617"/>
    </source>
</evidence>
<dbReference type="CDD" id="cd11065">
    <property type="entry name" value="CYP64-like"/>
    <property type="match status" value="1"/>
</dbReference>
<dbReference type="GO" id="GO:0016705">
    <property type="term" value="F:oxidoreductase activity, acting on paired donors, with incorporation or reduction of molecular oxygen"/>
    <property type="evidence" value="ECO:0007669"/>
    <property type="project" value="InterPro"/>
</dbReference>
<keyword evidence="10" id="KW-0812">Transmembrane</keyword>
<dbReference type="Pfam" id="PF00067">
    <property type="entry name" value="p450"/>
    <property type="match status" value="1"/>
</dbReference>
<feature type="transmembrane region" description="Helical" evidence="10">
    <location>
        <begin position="12"/>
        <end position="33"/>
    </location>
</feature>
<dbReference type="InterPro" id="IPR001128">
    <property type="entry name" value="Cyt_P450"/>
</dbReference>
<sequence length="499" mass="56432">MFAGNPSLTSVHVSPNILATAFGICALAGAWIFHRRSSSHQEYFPSPPSDTFLGHLRIMPLDFLWLTELAKTLGDVIHVSIFGQPMIILNTAEAARDLMEKRGANYSDRPTTTLLGKMINWGNMLAFVRYGDRFRAQRRFVHQYLNSQASASFRPAQTQQAKILVKNLLKNPTDFRKHINRMSSASVVKLTYGHDILSDDDEYTNLAVAATSRAVASVQYIPSWFPGASFKSEARLTRKLSDEMIYSAYNRVKEERASGTAQPSLLNSLLEDYEKTNAIDKDHELNMIFATGNMYAAGVETSEVAVVTFILMMARNPEVVKRAQEEIDRVVGTEQLPTPEDRPNLPYVESIMKEVFRINPPLPLNLPHRSMKEDVYRDKVIPADTLLLANVWNMMRDETYYQDTEKFYPERFLPKVMAPGYDFTKVCPGRFFADTSVWLAIANILAVFDILPAIDPVTGKEMPPAAEYVPGFTNKPKLFDCRINPRSDKHISLINQECN</sequence>
<evidence type="ECO:0000256" key="10">
    <source>
        <dbReference type="SAM" id="Phobius"/>
    </source>
</evidence>
<evidence type="ECO:0000313" key="11">
    <source>
        <dbReference type="EMBL" id="THH08833.1"/>
    </source>
</evidence>
<keyword evidence="10" id="KW-0472">Membrane</keyword>
<comment type="pathway">
    <text evidence="2">Secondary metabolite biosynthesis.</text>
</comment>
<dbReference type="Proteomes" id="UP000308199">
    <property type="component" value="Unassembled WGS sequence"/>
</dbReference>
<dbReference type="SUPFAM" id="SSF48264">
    <property type="entry name" value="Cytochrome P450"/>
    <property type="match status" value="1"/>
</dbReference>
<evidence type="ECO:0000313" key="12">
    <source>
        <dbReference type="Proteomes" id="UP000308199"/>
    </source>
</evidence>
<dbReference type="InterPro" id="IPR036396">
    <property type="entry name" value="Cyt_P450_sf"/>
</dbReference>